<evidence type="ECO:0000259" key="5">
    <source>
        <dbReference type="Pfam" id="PF04828"/>
    </source>
</evidence>
<dbReference type="GO" id="GO:0016846">
    <property type="term" value="F:carbon-sulfur lyase activity"/>
    <property type="evidence" value="ECO:0007669"/>
    <property type="project" value="InterPro"/>
</dbReference>
<evidence type="ECO:0000313" key="6">
    <source>
        <dbReference type="EMBL" id="KAJ5108814.1"/>
    </source>
</evidence>
<dbReference type="EMBL" id="JAPQKH010000003">
    <property type="protein sequence ID" value="KAJ5108814.1"/>
    <property type="molecule type" value="Genomic_DNA"/>
</dbReference>
<protein>
    <recommendedName>
        <fullName evidence="5">CENP-V/GFA domain-containing protein</fullName>
    </recommendedName>
</protein>
<dbReference type="PANTHER" id="PTHR33337">
    <property type="entry name" value="GFA DOMAIN-CONTAINING PROTEIN"/>
    <property type="match status" value="1"/>
</dbReference>
<dbReference type="Gene3D" id="3.90.1590.10">
    <property type="entry name" value="glutathione-dependent formaldehyde- activating enzyme (gfa)"/>
    <property type="match status" value="1"/>
</dbReference>
<dbReference type="Pfam" id="PF04828">
    <property type="entry name" value="GFA"/>
    <property type="match status" value="1"/>
</dbReference>
<keyword evidence="2" id="KW-0479">Metal-binding</keyword>
<keyword evidence="7" id="KW-1185">Reference proteome</keyword>
<dbReference type="GO" id="GO:0046872">
    <property type="term" value="F:metal ion binding"/>
    <property type="evidence" value="ECO:0007669"/>
    <property type="project" value="UniProtKB-KW"/>
</dbReference>
<accession>A0A9W9FYM1</accession>
<proteinExistence type="inferred from homology"/>
<gene>
    <name evidence="6" type="ORF">N7456_005489</name>
</gene>
<evidence type="ECO:0000256" key="4">
    <source>
        <dbReference type="ARBA" id="ARBA00023239"/>
    </source>
</evidence>
<reference evidence="6" key="1">
    <citation type="submission" date="2022-11" db="EMBL/GenBank/DDBJ databases">
        <authorList>
            <person name="Petersen C."/>
        </authorList>
    </citation>
    <scope>NUCLEOTIDE SEQUENCE</scope>
    <source>
        <strain evidence="6">IBT 30069</strain>
    </source>
</reference>
<comment type="caution">
    <text evidence="6">The sequence shown here is derived from an EMBL/GenBank/DDBJ whole genome shotgun (WGS) entry which is preliminary data.</text>
</comment>
<evidence type="ECO:0000256" key="3">
    <source>
        <dbReference type="ARBA" id="ARBA00022833"/>
    </source>
</evidence>
<dbReference type="PANTHER" id="PTHR33337:SF40">
    <property type="entry name" value="CENP-V_GFA DOMAIN-CONTAINING PROTEIN-RELATED"/>
    <property type="match status" value="1"/>
</dbReference>
<name>A0A9W9FYM1_9EURO</name>
<dbReference type="InterPro" id="IPR011057">
    <property type="entry name" value="Mss4-like_sf"/>
</dbReference>
<evidence type="ECO:0000256" key="2">
    <source>
        <dbReference type="ARBA" id="ARBA00022723"/>
    </source>
</evidence>
<reference evidence="6" key="2">
    <citation type="journal article" date="2023" name="IMA Fungus">
        <title>Comparative genomic study of the Penicillium genus elucidates a diverse pangenome and 15 lateral gene transfer events.</title>
        <authorList>
            <person name="Petersen C."/>
            <person name="Sorensen T."/>
            <person name="Nielsen M.R."/>
            <person name="Sondergaard T.E."/>
            <person name="Sorensen J.L."/>
            <person name="Fitzpatrick D.A."/>
            <person name="Frisvad J.C."/>
            <person name="Nielsen K.L."/>
        </authorList>
    </citation>
    <scope>NUCLEOTIDE SEQUENCE</scope>
    <source>
        <strain evidence="6">IBT 30069</strain>
    </source>
</reference>
<dbReference type="OrthoDB" id="5422068at2759"/>
<feature type="domain" description="CENP-V/GFA" evidence="5">
    <location>
        <begin position="105"/>
        <end position="190"/>
    </location>
</feature>
<dbReference type="InterPro" id="IPR006913">
    <property type="entry name" value="CENP-V/GFA"/>
</dbReference>
<evidence type="ECO:0000313" key="7">
    <source>
        <dbReference type="Proteomes" id="UP001149165"/>
    </source>
</evidence>
<sequence length="240" mass="26344">MPTPHGQDIFAALADVKLEIKAVMGLAAFVSTIDGHQLEMINPEHSLRAQTPISPDPAASEDKELLAQCHCGGVSFHVSRPRDQFIEDPAGQVWLSPLDKSKWLACMDTCDDCRLVNGTNVIGWMFVPVSHLSPMPPADLMIGSSKTYRSTAEVKRTFCGTCGATVFYSCDERPGIVDIATGILRAPEGIMAESWALWRTGRLAWPENGLRYHAGFTQALQEGFKQWGIERGQAQDFVIP</sequence>
<comment type="similarity">
    <text evidence="1">Belongs to the Gfa family.</text>
</comment>
<dbReference type="Proteomes" id="UP001149165">
    <property type="component" value="Unassembled WGS sequence"/>
</dbReference>
<evidence type="ECO:0000256" key="1">
    <source>
        <dbReference type="ARBA" id="ARBA00005495"/>
    </source>
</evidence>
<dbReference type="SUPFAM" id="SSF51316">
    <property type="entry name" value="Mss4-like"/>
    <property type="match status" value="1"/>
</dbReference>
<keyword evidence="4" id="KW-0456">Lyase</keyword>
<dbReference type="AlphaFoldDB" id="A0A9W9FYM1"/>
<organism evidence="6 7">
    <name type="scientific">Penicillium angulare</name>
    <dbReference type="NCBI Taxonomy" id="116970"/>
    <lineage>
        <taxon>Eukaryota</taxon>
        <taxon>Fungi</taxon>
        <taxon>Dikarya</taxon>
        <taxon>Ascomycota</taxon>
        <taxon>Pezizomycotina</taxon>
        <taxon>Eurotiomycetes</taxon>
        <taxon>Eurotiomycetidae</taxon>
        <taxon>Eurotiales</taxon>
        <taxon>Aspergillaceae</taxon>
        <taxon>Penicillium</taxon>
    </lineage>
</organism>
<keyword evidence="3" id="KW-0862">Zinc</keyword>